<dbReference type="SMART" id="SM00382">
    <property type="entry name" value="AAA"/>
    <property type="match status" value="1"/>
</dbReference>
<evidence type="ECO:0000259" key="5">
    <source>
        <dbReference type="PROSITE" id="PS50893"/>
    </source>
</evidence>
<reference evidence="6" key="1">
    <citation type="submission" date="2022-11" db="EMBL/GenBank/DDBJ databases">
        <title>Hoeflea poritis sp. nov., isolated from scleractinian coral Porites lutea.</title>
        <authorList>
            <person name="Zhang G."/>
            <person name="Wei Q."/>
            <person name="Cai L."/>
        </authorList>
    </citation>
    <scope>NUCLEOTIDE SEQUENCE</scope>
    <source>
        <strain evidence="6">E7-10</strain>
    </source>
</reference>
<dbReference type="Pfam" id="PF00005">
    <property type="entry name" value="ABC_tran"/>
    <property type="match status" value="1"/>
</dbReference>
<proteinExistence type="inferred from homology"/>
<keyword evidence="4 6" id="KW-0067">ATP-binding</keyword>
<dbReference type="PROSITE" id="PS00211">
    <property type="entry name" value="ABC_TRANSPORTER_1"/>
    <property type="match status" value="1"/>
</dbReference>
<dbReference type="CDD" id="cd03255">
    <property type="entry name" value="ABC_MJ0796_LolCDE_FtsE"/>
    <property type="match status" value="1"/>
</dbReference>
<evidence type="ECO:0000256" key="1">
    <source>
        <dbReference type="ARBA" id="ARBA00005417"/>
    </source>
</evidence>
<evidence type="ECO:0000256" key="4">
    <source>
        <dbReference type="ARBA" id="ARBA00022840"/>
    </source>
</evidence>
<dbReference type="InterPro" id="IPR003439">
    <property type="entry name" value="ABC_transporter-like_ATP-bd"/>
</dbReference>
<dbReference type="InterPro" id="IPR017871">
    <property type="entry name" value="ABC_transporter-like_CS"/>
</dbReference>
<dbReference type="SUPFAM" id="SSF52540">
    <property type="entry name" value="P-loop containing nucleoside triphosphate hydrolases"/>
    <property type="match status" value="1"/>
</dbReference>
<organism evidence="6 7">
    <name type="scientific">Hoeflea poritis</name>
    <dbReference type="NCBI Taxonomy" id="2993659"/>
    <lineage>
        <taxon>Bacteria</taxon>
        <taxon>Pseudomonadati</taxon>
        <taxon>Pseudomonadota</taxon>
        <taxon>Alphaproteobacteria</taxon>
        <taxon>Hyphomicrobiales</taxon>
        <taxon>Rhizobiaceae</taxon>
        <taxon>Hoeflea</taxon>
    </lineage>
</organism>
<keyword evidence="2" id="KW-0813">Transport</keyword>
<dbReference type="RefSeq" id="WP_271091151.1">
    <property type="nucleotide sequence ID" value="NZ_JAPJZH010000012.1"/>
</dbReference>
<dbReference type="InterPro" id="IPR017911">
    <property type="entry name" value="MacB-like_ATP-bd"/>
</dbReference>
<name>A0ABT4VT20_9HYPH</name>
<gene>
    <name evidence="6" type="ORF">OOZ53_18385</name>
</gene>
<feature type="domain" description="ABC transporter" evidence="5">
    <location>
        <begin position="3"/>
        <end position="218"/>
    </location>
</feature>
<comment type="caution">
    <text evidence="6">The sequence shown here is derived from an EMBL/GenBank/DDBJ whole genome shotgun (WGS) entry which is preliminary data.</text>
</comment>
<evidence type="ECO:0000256" key="3">
    <source>
        <dbReference type="ARBA" id="ARBA00022741"/>
    </source>
</evidence>
<dbReference type="Gene3D" id="3.40.50.300">
    <property type="entry name" value="P-loop containing nucleotide triphosphate hydrolases"/>
    <property type="match status" value="1"/>
</dbReference>
<dbReference type="InterPro" id="IPR027417">
    <property type="entry name" value="P-loop_NTPase"/>
</dbReference>
<keyword evidence="7" id="KW-1185">Reference proteome</keyword>
<protein>
    <submittedName>
        <fullName evidence="6">ABC transporter ATP-binding protein</fullName>
    </submittedName>
</protein>
<dbReference type="Proteomes" id="UP001148313">
    <property type="component" value="Unassembled WGS sequence"/>
</dbReference>
<evidence type="ECO:0000313" key="7">
    <source>
        <dbReference type="Proteomes" id="UP001148313"/>
    </source>
</evidence>
<evidence type="ECO:0000256" key="2">
    <source>
        <dbReference type="ARBA" id="ARBA00022448"/>
    </source>
</evidence>
<dbReference type="PANTHER" id="PTHR24220:SF659">
    <property type="entry name" value="TRANSPORTER, PUTATIVE-RELATED"/>
    <property type="match status" value="1"/>
</dbReference>
<keyword evidence="3" id="KW-0547">Nucleotide-binding</keyword>
<dbReference type="InterPro" id="IPR015854">
    <property type="entry name" value="ABC_transpr_LolD-like"/>
</dbReference>
<dbReference type="InterPro" id="IPR003593">
    <property type="entry name" value="AAA+_ATPase"/>
</dbReference>
<comment type="similarity">
    <text evidence="1">Belongs to the ABC transporter superfamily.</text>
</comment>
<dbReference type="PANTHER" id="PTHR24220">
    <property type="entry name" value="IMPORT ATP-BINDING PROTEIN"/>
    <property type="match status" value="1"/>
</dbReference>
<dbReference type="EMBL" id="JAPJZH010000012">
    <property type="protein sequence ID" value="MDA4847335.1"/>
    <property type="molecule type" value="Genomic_DNA"/>
</dbReference>
<accession>A0ABT4VT20</accession>
<sequence>MLLTLRDVRKSYNTEGSRVGVLKGVSFELDAGQHLALTGESGSGKSTLLHLIAGLDMPDGGQIRVSGADLAGMTDAQLAAVRRGKIGLVFQQFNLIPSMTVAQNLAFHARLAGKLDEDWNAELTERLGLAACLNRYPEQLSGGQQQRVAIGRTLAAKPDLILADEPTGNLDEDTGDVVIELMLQLVSDVKAGFILVTHSTKLAGLLHRRLHLTHGLLQ</sequence>
<evidence type="ECO:0000313" key="6">
    <source>
        <dbReference type="EMBL" id="MDA4847335.1"/>
    </source>
</evidence>
<dbReference type="GO" id="GO:0005524">
    <property type="term" value="F:ATP binding"/>
    <property type="evidence" value="ECO:0007669"/>
    <property type="project" value="UniProtKB-KW"/>
</dbReference>
<dbReference type="PROSITE" id="PS50893">
    <property type="entry name" value="ABC_TRANSPORTER_2"/>
    <property type="match status" value="1"/>
</dbReference>